<dbReference type="EMBL" id="LGUG01000004">
    <property type="protein sequence ID" value="KON94948.1"/>
    <property type="molecule type" value="Genomic_DNA"/>
</dbReference>
<dbReference type="GO" id="GO:0003677">
    <property type="term" value="F:DNA binding"/>
    <property type="evidence" value="ECO:0007669"/>
    <property type="project" value="InterPro"/>
</dbReference>
<dbReference type="CDD" id="cd00093">
    <property type="entry name" value="HTH_XRE"/>
    <property type="match status" value="1"/>
</dbReference>
<gene>
    <name evidence="2" type="ORF">AF333_05065</name>
    <name evidence="3" type="ORF">SAMN04487909_109204</name>
</gene>
<evidence type="ECO:0000313" key="3">
    <source>
        <dbReference type="EMBL" id="SDI95168.1"/>
    </source>
</evidence>
<organism evidence="2 4">
    <name type="scientific">Aneurinibacillus migulanus</name>
    <name type="common">Bacillus migulanus</name>
    <dbReference type="NCBI Taxonomy" id="47500"/>
    <lineage>
        <taxon>Bacteria</taxon>
        <taxon>Bacillati</taxon>
        <taxon>Bacillota</taxon>
        <taxon>Bacilli</taxon>
        <taxon>Bacillales</taxon>
        <taxon>Paenibacillaceae</taxon>
        <taxon>Aneurinibacillus group</taxon>
        <taxon>Aneurinibacillus</taxon>
    </lineage>
</organism>
<dbReference type="EMBL" id="FNED01000009">
    <property type="protein sequence ID" value="SDI95168.1"/>
    <property type="molecule type" value="Genomic_DNA"/>
</dbReference>
<dbReference type="InterPro" id="IPR010982">
    <property type="entry name" value="Lambda_DNA-bd_dom_sf"/>
</dbReference>
<proteinExistence type="predicted"/>
<dbReference type="PROSITE" id="PS50943">
    <property type="entry name" value="HTH_CROC1"/>
    <property type="match status" value="1"/>
</dbReference>
<accession>A0A0D1XT81</accession>
<name>A0A0D1XT81_ANEMI</name>
<evidence type="ECO:0000259" key="1">
    <source>
        <dbReference type="PROSITE" id="PS50943"/>
    </source>
</evidence>
<dbReference type="GeneID" id="42304577"/>
<dbReference type="SMART" id="SM00530">
    <property type="entry name" value="HTH_XRE"/>
    <property type="match status" value="1"/>
</dbReference>
<dbReference type="InterPro" id="IPR001387">
    <property type="entry name" value="Cro/C1-type_HTH"/>
</dbReference>
<protein>
    <submittedName>
        <fullName evidence="3">Helix-turn-helix</fullName>
    </submittedName>
</protein>
<dbReference type="Gene3D" id="1.10.260.40">
    <property type="entry name" value="lambda repressor-like DNA-binding domains"/>
    <property type="match status" value="1"/>
</dbReference>
<reference evidence="2 4" key="1">
    <citation type="submission" date="2015-07" db="EMBL/GenBank/DDBJ databases">
        <title>Fjat-14205 dsm 2895.</title>
        <authorList>
            <person name="Liu B."/>
            <person name="Wang J."/>
            <person name="Zhu Y."/>
            <person name="Liu G."/>
            <person name="Chen Q."/>
            <person name="Chen Z."/>
            <person name="Lan J."/>
            <person name="Che J."/>
            <person name="Ge C."/>
            <person name="Shi H."/>
            <person name="Pan Z."/>
            <person name="Liu X."/>
        </authorList>
    </citation>
    <scope>NUCLEOTIDE SEQUENCE [LARGE SCALE GENOMIC DNA]</scope>
    <source>
        <strain evidence="2 4">DSM 2895</strain>
    </source>
</reference>
<dbReference type="PATRIC" id="fig|47500.8.peg.5368"/>
<feature type="domain" description="HTH cro/C1-type" evidence="1">
    <location>
        <begin position="20"/>
        <end position="55"/>
    </location>
</feature>
<sequence>MTLTRTQATQIIEREGMKHRAIAQRAGIHRVTLSRWLNGHAELKQENLQAVSSVLARYEIN</sequence>
<dbReference type="Proteomes" id="UP000037269">
    <property type="component" value="Unassembled WGS sequence"/>
</dbReference>
<reference evidence="3 5" key="2">
    <citation type="submission" date="2016-10" db="EMBL/GenBank/DDBJ databases">
        <authorList>
            <person name="de Groot N.N."/>
        </authorList>
    </citation>
    <scope>NUCLEOTIDE SEQUENCE [LARGE SCALE GENOMIC DNA]</scope>
    <source>
        <strain evidence="3 5">DSM 2895</strain>
    </source>
</reference>
<dbReference type="SUPFAM" id="SSF47413">
    <property type="entry name" value="lambda repressor-like DNA-binding domains"/>
    <property type="match status" value="1"/>
</dbReference>
<dbReference type="RefSeq" id="WP_043064978.1">
    <property type="nucleotide sequence ID" value="NZ_BJOA01000078.1"/>
</dbReference>
<evidence type="ECO:0000313" key="5">
    <source>
        <dbReference type="Proteomes" id="UP000182836"/>
    </source>
</evidence>
<dbReference type="AlphaFoldDB" id="A0A0D1XT81"/>
<dbReference type="OrthoDB" id="9793869at2"/>
<evidence type="ECO:0000313" key="4">
    <source>
        <dbReference type="Proteomes" id="UP000037269"/>
    </source>
</evidence>
<evidence type="ECO:0000313" key="2">
    <source>
        <dbReference type="EMBL" id="KON94948.1"/>
    </source>
</evidence>
<dbReference type="Pfam" id="PF01381">
    <property type="entry name" value="HTH_3"/>
    <property type="match status" value="1"/>
</dbReference>
<keyword evidence="4" id="KW-1185">Reference proteome</keyword>
<dbReference type="Proteomes" id="UP000182836">
    <property type="component" value="Unassembled WGS sequence"/>
</dbReference>